<dbReference type="InterPro" id="IPR052536">
    <property type="entry name" value="ABC-4_Integral_Memb_Prot"/>
</dbReference>
<keyword evidence="4 6" id="KW-1133">Transmembrane helix</keyword>
<sequence length="629" mass="71373">MSFSHIIWKNFQQNITHYAIYIFLLLLSIVLFYSFITIKYVHHLHLHQSMSVIKQGTQVGSYFLFIIIIVFIMYTNMLFIKRRSYEFGLLQTVGLNKKSIIYMLMLEQLFIFLITAILGMVIGILGSKILLMIVLKLLGIHTSVSIIFSFQAIAQTLFILIISYILIIVQAWIYLNKNSIKSLMSFQDTKEESKVNITLGEVVLGILGILFILAGYYLSTRFMELLDHILLPFIILFLTVIGAYFFFRSTVSLILKIIKYSKGGNVTVNDVIFTSSLMFRIRKNAFSLTVMAIISAITVSVLCFAALSRGSLSNEVLLESPHEVTLKDENIANELGFELGRHHIAYQYDFKEVVYSKVYKDHLFDVSQAQPYAVTVTSEKYFPNISLEEGQANLIIPEGLIHDLAKHRENGTIAIGTKKSHVNVKLHKVINKIYFKESIDLGGSTLVLSDKEYNYLKAHAKNKYIVPQYGFDLKHNKDIPKLEKIVSGISGDVQTRSEVVSEASSLTGILLFVTSFLGIAFLIAIGCIIYIKQIDETEDELESYSILRKLGFTQKDMARGLKLKVAFNFGLPLIIALLHAYFASLVFMKLIGFANQTPIFVVMAIYTVIYSIFAIIAYNHSRRTINHSI</sequence>
<keyword evidence="6" id="KW-0813">Transport</keyword>
<dbReference type="EMBL" id="PYZH01000015">
    <property type="protein sequence ID" value="PTF16109.1"/>
    <property type="molecule type" value="Genomic_DNA"/>
</dbReference>
<evidence type="ECO:0000256" key="3">
    <source>
        <dbReference type="ARBA" id="ARBA00022692"/>
    </source>
</evidence>
<dbReference type="InterPro" id="IPR003838">
    <property type="entry name" value="ABC3_permease_C"/>
</dbReference>
<evidence type="ECO:0000313" key="8">
    <source>
        <dbReference type="EMBL" id="PTF16109.1"/>
    </source>
</evidence>
<comment type="caution">
    <text evidence="8">The sequence shown here is derived from an EMBL/GenBank/DDBJ whole genome shotgun (WGS) entry which is preliminary data.</text>
</comment>
<keyword evidence="3 6" id="KW-0812">Transmembrane</keyword>
<dbReference type="RefSeq" id="WP_107520012.1">
    <property type="nucleotide sequence ID" value="NZ_PYZH01000015.1"/>
</dbReference>
<dbReference type="PANTHER" id="PTHR46795:SF3">
    <property type="entry name" value="ABC TRANSPORTER PERMEASE"/>
    <property type="match status" value="1"/>
</dbReference>
<protein>
    <submittedName>
        <fullName evidence="8">ABC transporter permease</fullName>
    </submittedName>
</protein>
<name>A0A2T4L2R2_9STAP</name>
<evidence type="ECO:0000313" key="9">
    <source>
        <dbReference type="Proteomes" id="UP000243350"/>
    </source>
</evidence>
<dbReference type="GO" id="GO:0055085">
    <property type="term" value="P:transmembrane transport"/>
    <property type="evidence" value="ECO:0007669"/>
    <property type="project" value="UniProtKB-UniRule"/>
</dbReference>
<evidence type="ECO:0000256" key="6">
    <source>
        <dbReference type="PIRNR" id="PIRNR018968"/>
    </source>
</evidence>
<evidence type="ECO:0000256" key="2">
    <source>
        <dbReference type="ARBA" id="ARBA00022475"/>
    </source>
</evidence>
<comment type="subcellular location">
    <subcellularLocation>
        <location evidence="1 6">Cell membrane</location>
        <topology evidence="1 6">Multi-pass membrane protein</topology>
    </subcellularLocation>
</comment>
<dbReference type="InterPro" id="IPR027022">
    <property type="entry name" value="ABC_permease_BceB-typ"/>
</dbReference>
<comment type="similarity">
    <text evidence="6">Belongs to the ABC-4 integral membrane protein family.</text>
</comment>
<feature type="transmembrane region" description="Helical" evidence="6">
    <location>
        <begin position="195"/>
        <end position="217"/>
    </location>
</feature>
<keyword evidence="2 6" id="KW-1003">Cell membrane</keyword>
<organism evidence="8 9">
    <name type="scientific">Staphylococcus devriesei</name>
    <dbReference type="NCBI Taxonomy" id="586733"/>
    <lineage>
        <taxon>Bacteria</taxon>
        <taxon>Bacillati</taxon>
        <taxon>Bacillota</taxon>
        <taxon>Bacilli</taxon>
        <taxon>Bacillales</taxon>
        <taxon>Staphylococcaceae</taxon>
        <taxon>Staphylococcus</taxon>
    </lineage>
</organism>
<feature type="transmembrane region" description="Helical" evidence="6">
    <location>
        <begin position="129"/>
        <end position="150"/>
    </location>
</feature>
<feature type="transmembrane region" description="Helical" evidence="6">
    <location>
        <begin position="509"/>
        <end position="531"/>
    </location>
</feature>
<feature type="transmembrane region" description="Helical" evidence="6">
    <location>
        <begin position="100"/>
        <end position="122"/>
    </location>
</feature>
<feature type="transmembrane region" description="Helical" evidence="6">
    <location>
        <begin position="229"/>
        <end position="247"/>
    </location>
</feature>
<dbReference type="AlphaFoldDB" id="A0A2T4L2R2"/>
<dbReference type="Proteomes" id="UP000243350">
    <property type="component" value="Unassembled WGS sequence"/>
</dbReference>
<feature type="transmembrane region" description="Helical" evidence="6">
    <location>
        <begin position="59"/>
        <end position="80"/>
    </location>
</feature>
<feature type="domain" description="ABC3 transporter permease C-terminal" evidence="7">
    <location>
        <begin position="61"/>
        <end position="177"/>
    </location>
</feature>
<feature type="transmembrane region" description="Helical" evidence="6">
    <location>
        <begin position="18"/>
        <end position="38"/>
    </location>
</feature>
<evidence type="ECO:0000256" key="1">
    <source>
        <dbReference type="ARBA" id="ARBA00004651"/>
    </source>
</evidence>
<dbReference type="GO" id="GO:0005886">
    <property type="term" value="C:plasma membrane"/>
    <property type="evidence" value="ECO:0007669"/>
    <property type="project" value="UniProtKB-SubCell"/>
</dbReference>
<dbReference type="PIRSF" id="PIRSF018968">
    <property type="entry name" value="ABC_permease_BceB"/>
    <property type="match status" value="1"/>
</dbReference>
<gene>
    <name evidence="8" type="ORF">BUY48_03895</name>
</gene>
<feature type="transmembrane region" description="Helical" evidence="6">
    <location>
        <begin position="565"/>
        <end position="587"/>
    </location>
</feature>
<dbReference type="Pfam" id="PF02687">
    <property type="entry name" value="FtsX"/>
    <property type="match status" value="1"/>
</dbReference>
<evidence type="ECO:0000259" key="7">
    <source>
        <dbReference type="Pfam" id="PF02687"/>
    </source>
</evidence>
<accession>A0A2T4L2R2</accession>
<dbReference type="PANTHER" id="PTHR46795">
    <property type="entry name" value="ABC TRANSPORTER PERMEASE-RELATED-RELATED"/>
    <property type="match status" value="1"/>
</dbReference>
<feature type="transmembrane region" description="Helical" evidence="6">
    <location>
        <begin position="599"/>
        <end position="618"/>
    </location>
</feature>
<evidence type="ECO:0000256" key="4">
    <source>
        <dbReference type="ARBA" id="ARBA00022989"/>
    </source>
</evidence>
<evidence type="ECO:0000256" key="5">
    <source>
        <dbReference type="ARBA" id="ARBA00023136"/>
    </source>
</evidence>
<keyword evidence="5 6" id="KW-0472">Membrane</keyword>
<feature type="transmembrane region" description="Helical" evidence="6">
    <location>
        <begin position="285"/>
        <end position="307"/>
    </location>
</feature>
<reference evidence="8 9" key="1">
    <citation type="journal article" date="2016" name="Front. Microbiol.">
        <title>Comprehensive Phylogenetic Analysis of Bovine Non-aureus Staphylococci Species Based on Whole-Genome Sequencing.</title>
        <authorList>
            <person name="Naushad S."/>
            <person name="Barkema H.W."/>
            <person name="Luby C."/>
            <person name="Condas L.A."/>
            <person name="Nobrega D.B."/>
            <person name="Carson D.A."/>
            <person name="De Buck J."/>
        </authorList>
    </citation>
    <scope>NUCLEOTIDE SEQUENCE [LARGE SCALE GENOMIC DNA]</scope>
    <source>
        <strain evidence="8 9">SNUC 4143</strain>
    </source>
</reference>
<proteinExistence type="inferred from homology"/>
<feature type="transmembrane region" description="Helical" evidence="6">
    <location>
        <begin position="156"/>
        <end position="175"/>
    </location>
</feature>